<dbReference type="InterPro" id="IPR028098">
    <property type="entry name" value="Glyco_trans_4-like_N"/>
</dbReference>
<name>A0A538S7M3_UNCEI</name>
<gene>
    <name evidence="3" type="ORF">E6K73_13750</name>
</gene>
<dbReference type="PANTHER" id="PTHR12526">
    <property type="entry name" value="GLYCOSYLTRANSFERASE"/>
    <property type="match status" value="1"/>
</dbReference>
<evidence type="ECO:0000259" key="1">
    <source>
        <dbReference type="Pfam" id="PF00534"/>
    </source>
</evidence>
<dbReference type="Gene3D" id="3.40.50.2000">
    <property type="entry name" value="Glycogen Phosphorylase B"/>
    <property type="match status" value="2"/>
</dbReference>
<proteinExistence type="predicted"/>
<evidence type="ECO:0000313" key="3">
    <source>
        <dbReference type="EMBL" id="TMQ47364.1"/>
    </source>
</evidence>
<evidence type="ECO:0000259" key="2">
    <source>
        <dbReference type="Pfam" id="PF13579"/>
    </source>
</evidence>
<accession>A0A538S7M3</accession>
<sequence length="404" mass="44502">MNGKSGAERESERRVRVVDIVNLSSSANALLKERVLAMRRSGLDNRIVCMDGPHVRPLREAGIPVHTVHLPRGLDPLKLMVSMIEIAVYLRRNRVDLVHTHCSVPGAVGRIAAWLAGVPVIIHTVHGFHFHEGTPPLKRLLYLLVERLCGRLTDTLLTQNRSDLEQAERHGIGPRGRRWHVGNGIDLERFRPVAHRSRPGALVIMTCVARLEPVKNHTMLFEAARILKQRGERFRLRLAGEGPLRRDYECLCRRLGIDDRVEFLGYRDDIPALLSETDIAVLTSIKEGLPRAALEAMAMGVPVVATRVTGTREAVRHGETGLLVELGDVAGLAAALALLIGHPDLRARMGCQARRVAEEQFSETDVVRSLWSIYGSRLRARSIGTGSGALAGGHGDGLEPVPDC</sequence>
<feature type="domain" description="Glycosyltransferase subfamily 4-like N-terminal" evidence="2">
    <location>
        <begin position="37"/>
        <end position="178"/>
    </location>
</feature>
<evidence type="ECO:0000313" key="4">
    <source>
        <dbReference type="Proteomes" id="UP000320184"/>
    </source>
</evidence>
<dbReference type="CDD" id="cd03808">
    <property type="entry name" value="GT4_CapM-like"/>
    <property type="match status" value="1"/>
</dbReference>
<reference evidence="3 4" key="1">
    <citation type="journal article" date="2019" name="Nat. Microbiol.">
        <title>Mediterranean grassland soil C-N compound turnover is dependent on rainfall and depth, and is mediated by genomically divergent microorganisms.</title>
        <authorList>
            <person name="Diamond S."/>
            <person name="Andeer P.F."/>
            <person name="Li Z."/>
            <person name="Crits-Christoph A."/>
            <person name="Burstein D."/>
            <person name="Anantharaman K."/>
            <person name="Lane K.R."/>
            <person name="Thomas B.C."/>
            <person name="Pan C."/>
            <person name="Northen T.R."/>
            <person name="Banfield J.F."/>
        </authorList>
    </citation>
    <scope>NUCLEOTIDE SEQUENCE [LARGE SCALE GENOMIC DNA]</scope>
    <source>
        <strain evidence="3">WS_3</strain>
    </source>
</reference>
<dbReference type="Pfam" id="PF00534">
    <property type="entry name" value="Glycos_transf_1"/>
    <property type="match status" value="1"/>
</dbReference>
<protein>
    <submittedName>
        <fullName evidence="3">Glycosyltransferase family 4 protein</fullName>
    </submittedName>
</protein>
<dbReference type="EMBL" id="VBOT01000187">
    <property type="protein sequence ID" value="TMQ47364.1"/>
    <property type="molecule type" value="Genomic_DNA"/>
</dbReference>
<dbReference type="Pfam" id="PF13579">
    <property type="entry name" value="Glyco_trans_4_4"/>
    <property type="match status" value="1"/>
</dbReference>
<dbReference type="AlphaFoldDB" id="A0A538S7M3"/>
<dbReference type="SUPFAM" id="SSF53756">
    <property type="entry name" value="UDP-Glycosyltransferase/glycogen phosphorylase"/>
    <property type="match status" value="1"/>
</dbReference>
<keyword evidence="3" id="KW-0808">Transferase</keyword>
<feature type="domain" description="Glycosyl transferase family 1" evidence="1">
    <location>
        <begin position="204"/>
        <end position="355"/>
    </location>
</feature>
<dbReference type="Proteomes" id="UP000320184">
    <property type="component" value="Unassembled WGS sequence"/>
</dbReference>
<comment type="caution">
    <text evidence="3">The sequence shown here is derived from an EMBL/GenBank/DDBJ whole genome shotgun (WGS) entry which is preliminary data.</text>
</comment>
<organism evidence="3 4">
    <name type="scientific">Eiseniibacteriota bacterium</name>
    <dbReference type="NCBI Taxonomy" id="2212470"/>
    <lineage>
        <taxon>Bacteria</taxon>
        <taxon>Candidatus Eiseniibacteriota</taxon>
    </lineage>
</organism>
<dbReference type="InterPro" id="IPR001296">
    <property type="entry name" value="Glyco_trans_1"/>
</dbReference>
<dbReference type="GO" id="GO:0016757">
    <property type="term" value="F:glycosyltransferase activity"/>
    <property type="evidence" value="ECO:0007669"/>
    <property type="project" value="InterPro"/>
</dbReference>